<proteinExistence type="predicted"/>
<feature type="domain" description="Gnk2-homologous" evidence="4">
    <location>
        <begin position="34"/>
        <end position="135"/>
    </location>
</feature>
<keyword evidence="2" id="KW-0677">Repeat</keyword>
<dbReference type="InterPro" id="IPR002902">
    <property type="entry name" value="GNK2"/>
</dbReference>
<dbReference type="CDD" id="cd23509">
    <property type="entry name" value="Gnk2-like"/>
    <property type="match status" value="1"/>
</dbReference>
<dbReference type="PANTHER" id="PTHR32099:SF109">
    <property type="entry name" value="GNK2-LIKE DOMAIN-CONTAINING PROTEIN"/>
    <property type="match status" value="1"/>
</dbReference>
<accession>A0AA35Y4S2</accession>
<evidence type="ECO:0000256" key="3">
    <source>
        <dbReference type="SAM" id="SignalP"/>
    </source>
</evidence>
<feature type="chain" id="PRO_5041391600" description="Gnk2-homologous domain-containing protein" evidence="3">
    <location>
        <begin position="24"/>
        <end position="180"/>
    </location>
</feature>
<evidence type="ECO:0000256" key="1">
    <source>
        <dbReference type="ARBA" id="ARBA00022729"/>
    </source>
</evidence>
<evidence type="ECO:0000313" key="6">
    <source>
        <dbReference type="Proteomes" id="UP001177003"/>
    </source>
</evidence>
<dbReference type="Proteomes" id="UP001177003">
    <property type="component" value="Chromosome 0"/>
</dbReference>
<keyword evidence="6" id="KW-1185">Reference proteome</keyword>
<dbReference type="InterPro" id="IPR038408">
    <property type="entry name" value="GNK2_sf"/>
</dbReference>
<dbReference type="EMBL" id="OX465086">
    <property type="protein sequence ID" value="CAI9265065.1"/>
    <property type="molecule type" value="Genomic_DNA"/>
</dbReference>
<evidence type="ECO:0000313" key="5">
    <source>
        <dbReference type="EMBL" id="CAI9265065.1"/>
    </source>
</evidence>
<dbReference type="AlphaFoldDB" id="A0AA35Y4S2"/>
<sequence>MKSNTSLLLLLYAHINLFILVNTDKVENQNGPRHAKVYKCRNTGNYTSTSYKNNIKSALYVVAKNIAANNGFYHATSGTTEPVNAVGLCPGFLRSNFCEECVNSTIPLLETNCPNQKEGVAWVKECMIRYSDRKIMGVLDDWFWVHLPALAVARRPAAEMDKALSDLITKLHTQAAGVYP</sequence>
<organism evidence="5 6">
    <name type="scientific">Lactuca saligna</name>
    <name type="common">Willowleaf lettuce</name>
    <dbReference type="NCBI Taxonomy" id="75948"/>
    <lineage>
        <taxon>Eukaryota</taxon>
        <taxon>Viridiplantae</taxon>
        <taxon>Streptophyta</taxon>
        <taxon>Embryophyta</taxon>
        <taxon>Tracheophyta</taxon>
        <taxon>Spermatophyta</taxon>
        <taxon>Magnoliopsida</taxon>
        <taxon>eudicotyledons</taxon>
        <taxon>Gunneridae</taxon>
        <taxon>Pentapetalae</taxon>
        <taxon>asterids</taxon>
        <taxon>campanulids</taxon>
        <taxon>Asterales</taxon>
        <taxon>Asteraceae</taxon>
        <taxon>Cichorioideae</taxon>
        <taxon>Cichorieae</taxon>
        <taxon>Lactucinae</taxon>
        <taxon>Lactuca</taxon>
    </lineage>
</organism>
<protein>
    <recommendedName>
        <fullName evidence="4">Gnk2-homologous domain-containing protein</fullName>
    </recommendedName>
</protein>
<reference evidence="5" key="1">
    <citation type="submission" date="2023-04" db="EMBL/GenBank/DDBJ databases">
        <authorList>
            <person name="Vijverberg K."/>
            <person name="Xiong W."/>
            <person name="Schranz E."/>
        </authorList>
    </citation>
    <scope>NUCLEOTIDE SEQUENCE</scope>
</reference>
<gene>
    <name evidence="5" type="ORF">LSALG_LOCUS5689</name>
</gene>
<keyword evidence="1 3" id="KW-0732">Signal</keyword>
<evidence type="ECO:0000256" key="2">
    <source>
        <dbReference type="ARBA" id="ARBA00022737"/>
    </source>
</evidence>
<dbReference type="PROSITE" id="PS51473">
    <property type="entry name" value="GNK2"/>
    <property type="match status" value="1"/>
</dbReference>
<feature type="signal peptide" evidence="3">
    <location>
        <begin position="1"/>
        <end position="23"/>
    </location>
</feature>
<evidence type="ECO:0000259" key="4">
    <source>
        <dbReference type="PROSITE" id="PS51473"/>
    </source>
</evidence>
<dbReference type="Gene3D" id="3.30.430.20">
    <property type="entry name" value="Gnk2 domain, C-X8-C-X2-C motif"/>
    <property type="match status" value="1"/>
</dbReference>
<dbReference type="PANTHER" id="PTHR32099">
    <property type="entry name" value="CYSTEINE-RICH REPEAT SECRETORY PROTEIN"/>
    <property type="match status" value="1"/>
</dbReference>
<name>A0AA35Y4S2_LACSI</name>
<dbReference type="Pfam" id="PF01657">
    <property type="entry name" value="Stress-antifung"/>
    <property type="match status" value="1"/>
</dbReference>